<sequence length="100" mass="11420">MLMSTSPEKEKPVCLLSHAVEDLALPRMARRISAGKLRTFRRPMQLAWVKAKNSNSLFLHGSHIVLLKISEFILIPASPFYYINTSSIILFIHAWSKKII</sequence>
<gene>
    <name evidence="1" type="ORF">AV530_018806</name>
</gene>
<organism evidence="1 2">
    <name type="scientific">Patagioenas fasciata monilis</name>
    <dbReference type="NCBI Taxonomy" id="372326"/>
    <lineage>
        <taxon>Eukaryota</taxon>
        <taxon>Metazoa</taxon>
        <taxon>Chordata</taxon>
        <taxon>Craniata</taxon>
        <taxon>Vertebrata</taxon>
        <taxon>Euteleostomi</taxon>
        <taxon>Archelosauria</taxon>
        <taxon>Archosauria</taxon>
        <taxon>Dinosauria</taxon>
        <taxon>Saurischia</taxon>
        <taxon>Theropoda</taxon>
        <taxon>Coelurosauria</taxon>
        <taxon>Aves</taxon>
        <taxon>Neognathae</taxon>
        <taxon>Neoaves</taxon>
        <taxon>Columbimorphae</taxon>
        <taxon>Columbiformes</taxon>
        <taxon>Columbidae</taxon>
        <taxon>Patagioenas</taxon>
    </lineage>
</organism>
<dbReference type="AlphaFoldDB" id="A0A1V4JJL3"/>
<protein>
    <submittedName>
        <fullName evidence="1">Uncharacterized protein</fullName>
    </submittedName>
</protein>
<evidence type="ECO:0000313" key="2">
    <source>
        <dbReference type="Proteomes" id="UP000190648"/>
    </source>
</evidence>
<keyword evidence="2" id="KW-1185">Reference proteome</keyword>
<proteinExistence type="predicted"/>
<dbReference type="EMBL" id="LSYS01007194">
    <property type="protein sequence ID" value="OPJ72371.1"/>
    <property type="molecule type" value="Genomic_DNA"/>
</dbReference>
<comment type="caution">
    <text evidence="1">The sequence shown here is derived from an EMBL/GenBank/DDBJ whole genome shotgun (WGS) entry which is preliminary data.</text>
</comment>
<evidence type="ECO:0000313" key="1">
    <source>
        <dbReference type="EMBL" id="OPJ72371.1"/>
    </source>
</evidence>
<accession>A0A1V4JJL3</accession>
<reference evidence="1 2" key="1">
    <citation type="submission" date="2016-02" db="EMBL/GenBank/DDBJ databases">
        <title>Band-tailed pigeon sequencing and assembly.</title>
        <authorList>
            <person name="Soares A.E."/>
            <person name="Novak B.J."/>
            <person name="Rice E.S."/>
            <person name="O'Connell B."/>
            <person name="Chang D."/>
            <person name="Weber S."/>
            <person name="Shapiro B."/>
        </authorList>
    </citation>
    <scope>NUCLEOTIDE SEQUENCE [LARGE SCALE GENOMIC DNA]</scope>
    <source>
        <strain evidence="1">BTP2013</strain>
        <tissue evidence="1">Blood</tissue>
    </source>
</reference>
<dbReference type="Proteomes" id="UP000190648">
    <property type="component" value="Unassembled WGS sequence"/>
</dbReference>
<name>A0A1V4JJL3_PATFA</name>